<keyword evidence="4" id="KW-1185">Reference proteome</keyword>
<dbReference type="EMBL" id="FMZL01000017">
    <property type="protein sequence ID" value="SDC47788.1"/>
    <property type="molecule type" value="Genomic_DNA"/>
</dbReference>
<accession>A0A1H1NLS3</accession>
<evidence type="ECO:0000313" key="5">
    <source>
        <dbReference type="Proteomes" id="UP000199480"/>
    </source>
</evidence>
<dbReference type="SUPFAM" id="SSF103256">
    <property type="entry name" value="Hypothetical protein TM0160"/>
    <property type="match status" value="1"/>
</dbReference>
<reference evidence="3" key="1">
    <citation type="submission" date="2016-10" db="EMBL/GenBank/DDBJ databases">
        <authorList>
            <person name="de Groot N.N."/>
        </authorList>
    </citation>
    <scope>NUCLEOTIDE SEQUENCE [LARGE SCALE GENOMIC DNA]</scope>
    <source>
        <strain evidence="2">DSM 22619</strain>
        <strain evidence="3">DSM 22620</strain>
    </source>
</reference>
<dbReference type="InterPro" id="IPR036104">
    <property type="entry name" value="BFN_sf"/>
</dbReference>
<dbReference type="Gene3D" id="3.10.690.10">
    <property type="entry name" value="Bifunctional nuclease domain"/>
    <property type="match status" value="1"/>
</dbReference>
<feature type="domain" description="BFN" evidence="1">
    <location>
        <begin position="1"/>
        <end position="138"/>
    </location>
</feature>
<dbReference type="InterPro" id="IPR003729">
    <property type="entry name" value="Bi_nuclease_dom"/>
</dbReference>
<dbReference type="EMBL" id="LT629759">
    <property type="protein sequence ID" value="SDR99944.1"/>
    <property type="molecule type" value="Genomic_DNA"/>
</dbReference>
<dbReference type="PANTHER" id="PTHR15160:SF1">
    <property type="entry name" value="VON HIPPEL-LINDAU DISEASE TUMOR SUPPRESSOR"/>
    <property type="match status" value="1"/>
</dbReference>
<gene>
    <name evidence="2" type="ORF">SAMN04487824_11714</name>
    <name evidence="3" type="ORF">SAMN04489857_1894</name>
</gene>
<reference evidence="4 5" key="2">
    <citation type="submission" date="2016-10" db="EMBL/GenBank/DDBJ databases">
        <authorList>
            <person name="Varghese N."/>
            <person name="Submissions S."/>
        </authorList>
    </citation>
    <scope>NUCLEOTIDE SEQUENCE [LARGE SCALE GENOMIC DNA]</scope>
    <source>
        <strain evidence="4">DSM 22619</strain>
        <strain evidence="5">DSM 22620</strain>
    </source>
</reference>
<dbReference type="STRING" id="604330.SAMN04489857_1894"/>
<sequence length="170" mass="17932">MVRMDIQTVVVGGGPVASLIVLRTRKPNADGSFTQLPIRIGAVEATAISMGVDGAHGGRPMTHDLLASTIEALGAKVSHVVISDVEGTTFFAQVALRTNSGRSIQVDARPSDAIALAVRVDAPLFAEESVLEAATLPDFAAVEKDEEKQELEKFHAFVEGLSPDDFNAAH</sequence>
<dbReference type="Pfam" id="PF02577">
    <property type="entry name" value="BFN_dom"/>
    <property type="match status" value="1"/>
</dbReference>
<evidence type="ECO:0000313" key="2">
    <source>
        <dbReference type="EMBL" id="SDC47788.1"/>
    </source>
</evidence>
<dbReference type="GO" id="GO:0004518">
    <property type="term" value="F:nuclease activity"/>
    <property type="evidence" value="ECO:0007669"/>
    <property type="project" value="InterPro"/>
</dbReference>
<dbReference type="AlphaFoldDB" id="A0A1H1NLS3"/>
<proteinExistence type="predicted"/>
<evidence type="ECO:0000313" key="3">
    <source>
        <dbReference type="EMBL" id="SDR99944.1"/>
    </source>
</evidence>
<dbReference type="Proteomes" id="UP000199480">
    <property type="component" value="Chromosome I"/>
</dbReference>
<evidence type="ECO:0000259" key="1">
    <source>
        <dbReference type="PROSITE" id="PS51658"/>
    </source>
</evidence>
<name>A0A1H1NLS3_9ACTN</name>
<dbReference type="PROSITE" id="PS51658">
    <property type="entry name" value="BFN"/>
    <property type="match status" value="1"/>
</dbReference>
<protein>
    <recommendedName>
        <fullName evidence="1">BFN domain-containing protein</fullName>
    </recommendedName>
</protein>
<dbReference type="OrthoDB" id="9788698at2"/>
<organism evidence="3 5">
    <name type="scientific">Parafannyhessea umbonata</name>
    <dbReference type="NCBI Taxonomy" id="604330"/>
    <lineage>
        <taxon>Bacteria</taxon>
        <taxon>Bacillati</taxon>
        <taxon>Actinomycetota</taxon>
        <taxon>Coriobacteriia</taxon>
        <taxon>Coriobacteriales</taxon>
        <taxon>Atopobiaceae</taxon>
        <taxon>Parafannyhessea</taxon>
    </lineage>
</organism>
<dbReference type="PANTHER" id="PTHR15160">
    <property type="entry name" value="VON HIPPEL-LINDAU PROTEIN"/>
    <property type="match status" value="1"/>
</dbReference>
<dbReference type="Proteomes" id="UP000198528">
    <property type="component" value="Unassembled WGS sequence"/>
</dbReference>
<evidence type="ECO:0000313" key="4">
    <source>
        <dbReference type="Proteomes" id="UP000198528"/>
    </source>
</evidence>